<dbReference type="PANTHER" id="PTHR36108:SF13">
    <property type="entry name" value="COLOSSIN-B-RELATED"/>
    <property type="match status" value="1"/>
</dbReference>
<dbReference type="KEGG" id="qdo:H9Q78_00590"/>
<organism evidence="9 10">
    <name type="scientific">Qiania dongpingensis</name>
    <dbReference type="NCBI Taxonomy" id="2763669"/>
    <lineage>
        <taxon>Bacteria</taxon>
        <taxon>Bacillati</taxon>
        <taxon>Bacillota</taxon>
        <taxon>Clostridia</taxon>
        <taxon>Lachnospirales</taxon>
        <taxon>Lachnospiraceae</taxon>
        <taxon>Qiania</taxon>
    </lineage>
</organism>
<dbReference type="InterPro" id="IPR013783">
    <property type="entry name" value="Ig-like_fold"/>
</dbReference>
<feature type="chain" id="PRO_5028940098" evidence="6">
    <location>
        <begin position="26"/>
        <end position="711"/>
    </location>
</feature>
<feature type="domain" description="Thioester" evidence="7">
    <location>
        <begin position="63"/>
        <end position="138"/>
    </location>
</feature>
<evidence type="ECO:0000313" key="9">
    <source>
        <dbReference type="EMBL" id="QNM05705.1"/>
    </source>
</evidence>
<feature type="compositionally biased region" description="Basic and acidic residues" evidence="4">
    <location>
        <begin position="646"/>
        <end position="669"/>
    </location>
</feature>
<dbReference type="Proteomes" id="UP000515823">
    <property type="component" value="Chromosome"/>
</dbReference>
<dbReference type="EMBL" id="CP060634">
    <property type="protein sequence ID" value="QNM05705.1"/>
    <property type="molecule type" value="Genomic_DNA"/>
</dbReference>
<feature type="domain" description="SpaA-like prealbumin fold" evidence="8">
    <location>
        <begin position="427"/>
        <end position="504"/>
    </location>
</feature>
<reference evidence="9 10" key="1">
    <citation type="submission" date="2020-08" db="EMBL/GenBank/DDBJ databases">
        <authorList>
            <person name="Liu C."/>
            <person name="Sun Q."/>
        </authorList>
    </citation>
    <scope>NUCLEOTIDE SEQUENCE [LARGE SCALE GENOMIC DNA]</scope>
    <source>
        <strain evidence="9 10">NSJ-38</strain>
    </source>
</reference>
<evidence type="ECO:0000256" key="4">
    <source>
        <dbReference type="SAM" id="MobiDB-lite"/>
    </source>
</evidence>
<feature type="domain" description="SpaA-like prealbumin fold" evidence="8">
    <location>
        <begin position="316"/>
        <end position="405"/>
    </location>
</feature>
<proteinExistence type="inferred from homology"/>
<keyword evidence="10" id="KW-1185">Reference proteome</keyword>
<evidence type="ECO:0000256" key="2">
    <source>
        <dbReference type="ARBA" id="ARBA00022525"/>
    </source>
</evidence>
<dbReference type="AlphaFoldDB" id="A0A7G9G4H3"/>
<accession>A0A7G9G4H3</accession>
<feature type="region of interest" description="Disordered" evidence="4">
    <location>
        <begin position="627"/>
        <end position="681"/>
    </location>
</feature>
<protein>
    <submittedName>
        <fullName evidence="9">Cys-Gln thioester bond-forming surface protein</fullName>
    </submittedName>
</protein>
<sequence length="711" mass="77884">MKRKISRTILYLFIGLTAICSVTKAEEVSVSGFLKIPFEKMYLVINDTSNVIQAYQDTSDGAVAYCLNSTLQSPDGNQSYGGAGGGGRISGKGIEAIRNVIADGYPLNTRYWLSKGIPEEAQRQATQLAIWSVLASMREDGSDYDYFAYEKASPINLEGVDAASMFRTLAGNAIYGNRIKRYLSISITGVSASRSEEEIVVSFSVFAENMDACTISAEGLEEGSEIKLDGEILSENSWSTETELTDRRTYSLSFPWKGNGKKQLILKATGYAGDGNQVSVFEPADSAYQTMGKVEKIGTAEIKHAENGIKLPEEPGKIQVKKYDGETNEPLAGVRFGVFPLNAPADSDPICEFFTGNDGIGMSGYLADGSYEIRETEVPEGYIRTQEPKTVIVRAGQIVDSTWENLPAKGALSLKKRSSKEGELFGDASLAGAVYEVYFLSGQAENGERERILMGQIVTDEKGEGALGGLPLGDYIVTEAAPPKGYWKNPEEYEAALQYQDDTTPVVEVMIEAEDEMIRRPVILKKYGDAGKELPLPHAGFSFYLKSSLVRKEGEYDWEKAEPVVIGGLGETILYTDSNGKLETVPLPYGVYLVRETDVPEGYEPCDELEVQIEGESKGELVITAINKKSPEEPEEETTACAETTVQEKAETSEVQKEPTTEEKTERETVQTTASPETGDRQNGGIWFLILGSTFSIILLFVCLWANRRRG</sequence>
<dbReference type="InterPro" id="IPR041033">
    <property type="entry name" value="SpaA_PFL_dom_1"/>
</dbReference>
<dbReference type="Pfam" id="PF08341">
    <property type="entry name" value="TED"/>
    <property type="match status" value="1"/>
</dbReference>
<evidence type="ECO:0000313" key="10">
    <source>
        <dbReference type="Proteomes" id="UP000515823"/>
    </source>
</evidence>
<feature type="transmembrane region" description="Helical" evidence="5">
    <location>
        <begin position="685"/>
        <end position="706"/>
    </location>
</feature>
<evidence type="ECO:0000256" key="3">
    <source>
        <dbReference type="ARBA" id="ARBA00022729"/>
    </source>
</evidence>
<dbReference type="RefSeq" id="WP_249302935.1">
    <property type="nucleotide sequence ID" value="NZ_CP060634.1"/>
</dbReference>
<keyword evidence="2" id="KW-0964">Secreted</keyword>
<keyword evidence="5" id="KW-1133">Transmembrane helix</keyword>
<dbReference type="InterPro" id="IPR013552">
    <property type="entry name" value="Thioester_dom"/>
</dbReference>
<keyword evidence="5" id="KW-0812">Transmembrane</keyword>
<keyword evidence="3 6" id="KW-0732">Signal</keyword>
<keyword evidence="5" id="KW-0472">Membrane</keyword>
<evidence type="ECO:0000256" key="1">
    <source>
        <dbReference type="ARBA" id="ARBA00007257"/>
    </source>
</evidence>
<dbReference type="PANTHER" id="PTHR36108">
    <property type="entry name" value="COLOSSIN-B-RELATED"/>
    <property type="match status" value="1"/>
</dbReference>
<gene>
    <name evidence="9" type="ORF">H9Q78_00590</name>
</gene>
<comment type="similarity">
    <text evidence="1">Belongs to the serine-aspartate repeat-containing protein (SDr) family.</text>
</comment>
<evidence type="ECO:0000256" key="5">
    <source>
        <dbReference type="SAM" id="Phobius"/>
    </source>
</evidence>
<feature type="domain" description="SpaA-like prealbumin fold" evidence="8">
    <location>
        <begin position="525"/>
        <end position="625"/>
    </location>
</feature>
<name>A0A7G9G4H3_9FIRM</name>
<dbReference type="Pfam" id="PF17802">
    <property type="entry name" value="SpaA"/>
    <property type="match status" value="3"/>
</dbReference>
<dbReference type="Gene3D" id="2.60.40.10">
    <property type="entry name" value="Immunoglobulins"/>
    <property type="match status" value="3"/>
</dbReference>
<evidence type="ECO:0000259" key="8">
    <source>
        <dbReference type="Pfam" id="PF17802"/>
    </source>
</evidence>
<evidence type="ECO:0000259" key="7">
    <source>
        <dbReference type="Pfam" id="PF08341"/>
    </source>
</evidence>
<evidence type="ECO:0000256" key="6">
    <source>
        <dbReference type="SAM" id="SignalP"/>
    </source>
</evidence>
<feature type="signal peptide" evidence="6">
    <location>
        <begin position="1"/>
        <end position="25"/>
    </location>
</feature>
<dbReference type="Gene3D" id="1.10.150.480">
    <property type="match status" value="1"/>
</dbReference>